<dbReference type="InterPro" id="IPR002117">
    <property type="entry name" value="p53_tumour_suppressor"/>
</dbReference>
<evidence type="ECO:0000256" key="14">
    <source>
        <dbReference type="ARBA" id="ARBA00023159"/>
    </source>
</evidence>
<dbReference type="Pfam" id="PF06377">
    <property type="entry name" value="Adipokin_hormo"/>
    <property type="match status" value="1"/>
</dbReference>
<dbReference type="InterPro" id="IPR012346">
    <property type="entry name" value="p53/RUNT-type_TF_DNA-bd_sf"/>
</dbReference>
<evidence type="ECO:0000256" key="20">
    <source>
        <dbReference type="PIRSR" id="PIRSR602117-3"/>
    </source>
</evidence>
<keyword evidence="18" id="KW-0527">Neuropeptide</keyword>
<evidence type="ECO:0000256" key="12">
    <source>
        <dbReference type="ARBA" id="ARBA00023015"/>
    </source>
</evidence>
<keyword evidence="12" id="KW-0805">Transcription regulation</keyword>
<accession>A0A482VJ27</accession>
<evidence type="ECO:0000256" key="10">
    <source>
        <dbReference type="ARBA" id="ARBA00022815"/>
    </source>
</evidence>
<feature type="compositionally biased region" description="Basic and acidic residues" evidence="21">
    <location>
        <begin position="226"/>
        <end position="238"/>
    </location>
</feature>
<keyword evidence="15" id="KW-0804">Transcription</keyword>
<evidence type="ECO:0000313" key="24">
    <source>
        <dbReference type="Proteomes" id="UP000292052"/>
    </source>
</evidence>
<dbReference type="GO" id="GO:0006915">
    <property type="term" value="P:apoptotic process"/>
    <property type="evidence" value="ECO:0007669"/>
    <property type="project" value="UniProtKB-KW"/>
</dbReference>
<dbReference type="GO" id="GO:0000978">
    <property type="term" value="F:RNA polymerase II cis-regulatory region sequence-specific DNA binding"/>
    <property type="evidence" value="ECO:0007669"/>
    <property type="project" value="TreeGrafter"/>
</dbReference>
<evidence type="ECO:0000256" key="8">
    <source>
        <dbReference type="ARBA" id="ARBA00022723"/>
    </source>
</evidence>
<name>A0A482VJ27_ASBVE</name>
<proteinExistence type="inferred from homology"/>
<reference evidence="23 24" key="1">
    <citation type="submission" date="2017-03" db="EMBL/GenBank/DDBJ databases">
        <title>Genome of the blue death feigning beetle - Asbolus verrucosus.</title>
        <authorList>
            <person name="Rider S.D."/>
        </authorList>
    </citation>
    <scope>NUCLEOTIDE SEQUENCE [LARGE SCALE GENOMIC DNA]</scope>
    <source>
        <strain evidence="23">Butters</strain>
        <tissue evidence="23">Head and leg muscle</tissue>
    </source>
</reference>
<evidence type="ECO:0000256" key="5">
    <source>
        <dbReference type="ARBA" id="ARBA00022525"/>
    </source>
</evidence>
<dbReference type="PANTHER" id="PTHR11447:SF16">
    <property type="entry name" value="P53 PROTEIN LONG FORM VARIANT 1"/>
    <property type="match status" value="1"/>
</dbReference>
<evidence type="ECO:0000256" key="11">
    <source>
        <dbReference type="ARBA" id="ARBA00022833"/>
    </source>
</evidence>
<evidence type="ECO:0000256" key="4">
    <source>
        <dbReference type="ARBA" id="ARBA00006167"/>
    </source>
</evidence>
<evidence type="ECO:0000256" key="2">
    <source>
        <dbReference type="ARBA" id="ARBA00004613"/>
    </source>
</evidence>
<comment type="subcellular location">
    <subcellularLocation>
        <location evidence="1">Nucleus</location>
    </subcellularLocation>
    <subcellularLocation>
        <location evidence="2">Secreted</location>
    </subcellularLocation>
</comment>
<dbReference type="Pfam" id="PF00870">
    <property type="entry name" value="P53"/>
    <property type="match status" value="1"/>
</dbReference>
<keyword evidence="17" id="KW-0873">Pyrrolidone carboxylic acid</keyword>
<feature type="region of interest" description="Disordered" evidence="21">
    <location>
        <begin position="1"/>
        <end position="27"/>
    </location>
</feature>
<evidence type="ECO:0000256" key="1">
    <source>
        <dbReference type="ARBA" id="ARBA00004123"/>
    </source>
</evidence>
<dbReference type="InterPro" id="IPR010475">
    <property type="entry name" value="AKH/RPCH_hormone"/>
</dbReference>
<dbReference type="PROSITE" id="PS00256">
    <property type="entry name" value="AKH"/>
    <property type="match status" value="1"/>
</dbReference>
<dbReference type="SUPFAM" id="SSF49417">
    <property type="entry name" value="p53-like transcription factors"/>
    <property type="match status" value="1"/>
</dbReference>
<feature type="binding site" evidence="19">
    <location>
        <position position="119"/>
    </location>
    <ligand>
        <name>Zn(2+)</name>
        <dbReference type="ChEBI" id="CHEBI:29105"/>
    </ligand>
</feature>
<gene>
    <name evidence="23" type="ORF">BDFB_003054</name>
</gene>
<evidence type="ECO:0000313" key="23">
    <source>
        <dbReference type="EMBL" id="RZC32703.1"/>
    </source>
</evidence>
<keyword evidence="10" id="KW-0027">Amidation</keyword>
<keyword evidence="8 19" id="KW-0479">Metal-binding</keyword>
<dbReference type="CDD" id="cd08367">
    <property type="entry name" value="P53"/>
    <property type="match status" value="1"/>
</dbReference>
<keyword evidence="5" id="KW-0964">Secreted</keyword>
<evidence type="ECO:0000256" key="13">
    <source>
        <dbReference type="ARBA" id="ARBA00023125"/>
    </source>
</evidence>
<dbReference type="InterPro" id="IPR008967">
    <property type="entry name" value="p53-like_TF_DNA-bd_sf"/>
</dbReference>
<feature type="binding site" evidence="19">
    <location>
        <position position="116"/>
    </location>
    <ligand>
        <name>Zn(2+)</name>
        <dbReference type="ChEBI" id="CHEBI:29105"/>
    </ligand>
</feature>
<dbReference type="GO" id="GO:0046872">
    <property type="term" value="F:metal ion binding"/>
    <property type="evidence" value="ECO:0007669"/>
    <property type="project" value="UniProtKB-KW"/>
</dbReference>
<evidence type="ECO:0000259" key="22">
    <source>
        <dbReference type="Pfam" id="PF00870"/>
    </source>
</evidence>
<comment type="cofactor">
    <cofactor evidence="19">
        <name>Zn(2+)</name>
        <dbReference type="ChEBI" id="CHEBI:29105"/>
    </cofactor>
    <text evidence="19">Binds 1 zinc ion per subunit.</text>
</comment>
<dbReference type="GO" id="GO:0005576">
    <property type="term" value="C:extracellular region"/>
    <property type="evidence" value="ECO:0007669"/>
    <property type="project" value="UniProtKB-SubCell"/>
</dbReference>
<feature type="cross-link" description="Glycyl lysine isopeptide (Lys-Gly) (interchain with G-Cter in ubiquitin)" evidence="20">
    <location>
        <position position="235"/>
    </location>
</feature>
<evidence type="ECO:0000256" key="15">
    <source>
        <dbReference type="ARBA" id="ARBA00023163"/>
    </source>
</evidence>
<comment type="similarity">
    <text evidence="3">Belongs to the AKH/HRTH/RPCH family.</text>
</comment>
<evidence type="ECO:0000256" key="6">
    <source>
        <dbReference type="ARBA" id="ARBA00022702"/>
    </source>
</evidence>
<sequence>MEEEEDFKPAPQEFFGSPNYPTQPTYKEEIFPPDQPTDLCNEEYPGPLNFEVYIIPNEQKTPWEYSPKLNKIFIGINLKFPVAFSVKTRPNNMKLYVRATPVFSQAQFFQELVHRCIGHQHPQDPTNKGLLPHIFQHIMRCSNEEARYFGDKNEKARLNIVLPLSSPQAGTEIVREFYQFVCKNSCPLGMNRRPIEIIFTLEDQNGQVLGRRIVAVRVCSCPKRDREKEERDAEKSEKASSPQGKKRKLAPAPPSGCDVDAKIYPLNINVLGKHNYLEILRFSRGLMATEILKFEGSSSGGEAPFRKSFDEINALITVFVVITWMFINGAQAQVTFSRDWNPGKRMVENPEFHNTMKTASTICHLLINQVRQLAACENNRGDDLDPGTTTIFSGRR</sequence>
<dbReference type="InterPro" id="IPR011615">
    <property type="entry name" value="p53_DNA-bd"/>
</dbReference>
<evidence type="ECO:0000256" key="19">
    <source>
        <dbReference type="PIRSR" id="PIRSR602117-1"/>
    </source>
</evidence>
<keyword evidence="16" id="KW-0539">Nucleus</keyword>
<feature type="domain" description="p53 DNA-binding" evidence="22">
    <location>
        <begin position="40"/>
        <end position="232"/>
    </location>
</feature>
<dbReference type="InterPro" id="IPR002047">
    <property type="entry name" value="Adipokinetic_hormone_CS"/>
</dbReference>
<feature type="binding site" evidence="19">
    <location>
        <position position="182"/>
    </location>
    <ligand>
        <name>Zn(2+)</name>
        <dbReference type="ChEBI" id="CHEBI:29105"/>
    </ligand>
</feature>
<protein>
    <submittedName>
        <fullName evidence="23">P53 domain containing protein</fullName>
    </submittedName>
</protein>
<comment type="caution">
    <text evidence="23">The sequence shown here is derived from an EMBL/GenBank/DDBJ whole genome shotgun (WGS) entry which is preliminary data.</text>
</comment>
<evidence type="ECO:0000256" key="7">
    <source>
        <dbReference type="ARBA" id="ARBA00022703"/>
    </source>
</evidence>
<dbReference type="OrthoDB" id="5915660at2759"/>
<evidence type="ECO:0000256" key="3">
    <source>
        <dbReference type="ARBA" id="ARBA00006145"/>
    </source>
</evidence>
<comment type="similarity">
    <text evidence="4">Belongs to the p53 family.</text>
</comment>
<keyword evidence="13" id="KW-0238">DNA-binding</keyword>
<feature type="binding site" evidence="19">
    <location>
        <position position="186"/>
    </location>
    <ligand>
        <name>Zn(2+)</name>
        <dbReference type="ChEBI" id="CHEBI:29105"/>
    </ligand>
</feature>
<keyword evidence="14" id="KW-0010">Activator</keyword>
<dbReference type="GO" id="GO:0005634">
    <property type="term" value="C:nucleus"/>
    <property type="evidence" value="ECO:0007669"/>
    <property type="project" value="UniProtKB-SubCell"/>
</dbReference>
<keyword evidence="24" id="KW-1185">Reference proteome</keyword>
<dbReference type="AlphaFoldDB" id="A0A482VJ27"/>
<evidence type="ECO:0000256" key="9">
    <source>
        <dbReference type="ARBA" id="ARBA00022729"/>
    </source>
</evidence>
<dbReference type="Proteomes" id="UP000292052">
    <property type="component" value="Unassembled WGS sequence"/>
</dbReference>
<evidence type="ECO:0000256" key="17">
    <source>
        <dbReference type="ARBA" id="ARBA00023283"/>
    </source>
</evidence>
<organism evidence="23 24">
    <name type="scientific">Asbolus verrucosus</name>
    <name type="common">Desert ironclad beetle</name>
    <dbReference type="NCBI Taxonomy" id="1661398"/>
    <lineage>
        <taxon>Eukaryota</taxon>
        <taxon>Metazoa</taxon>
        <taxon>Ecdysozoa</taxon>
        <taxon>Arthropoda</taxon>
        <taxon>Hexapoda</taxon>
        <taxon>Insecta</taxon>
        <taxon>Pterygota</taxon>
        <taxon>Neoptera</taxon>
        <taxon>Endopterygota</taxon>
        <taxon>Coleoptera</taxon>
        <taxon>Polyphaga</taxon>
        <taxon>Cucujiformia</taxon>
        <taxon>Tenebrionidae</taxon>
        <taxon>Pimeliinae</taxon>
        <taxon>Asbolus</taxon>
    </lineage>
</organism>
<dbReference type="STRING" id="1661398.A0A482VJ27"/>
<dbReference type="GO" id="GO:0005179">
    <property type="term" value="F:hormone activity"/>
    <property type="evidence" value="ECO:0007669"/>
    <property type="project" value="UniProtKB-KW"/>
</dbReference>
<dbReference type="GO" id="GO:0007218">
    <property type="term" value="P:neuropeptide signaling pathway"/>
    <property type="evidence" value="ECO:0007669"/>
    <property type="project" value="UniProtKB-KW"/>
</dbReference>
<keyword evidence="11 19" id="KW-0862">Zinc</keyword>
<dbReference type="PRINTS" id="PR00386">
    <property type="entry name" value="P53SUPPRESSR"/>
</dbReference>
<keyword evidence="6" id="KW-0372">Hormone</keyword>
<dbReference type="Gene3D" id="2.60.40.720">
    <property type="match status" value="1"/>
</dbReference>
<feature type="region of interest" description="Disordered" evidence="21">
    <location>
        <begin position="226"/>
        <end position="254"/>
    </location>
</feature>
<keyword evidence="9" id="KW-0732">Signal</keyword>
<dbReference type="PANTHER" id="PTHR11447">
    <property type="entry name" value="CELLULAR TUMOR ANTIGEN P53"/>
    <property type="match status" value="1"/>
</dbReference>
<dbReference type="EMBL" id="QDEB01095211">
    <property type="protein sequence ID" value="RZC32703.1"/>
    <property type="molecule type" value="Genomic_DNA"/>
</dbReference>
<dbReference type="GO" id="GO:0000981">
    <property type="term" value="F:DNA-binding transcription factor activity, RNA polymerase II-specific"/>
    <property type="evidence" value="ECO:0007669"/>
    <property type="project" value="TreeGrafter"/>
</dbReference>
<evidence type="ECO:0000256" key="21">
    <source>
        <dbReference type="SAM" id="MobiDB-lite"/>
    </source>
</evidence>
<evidence type="ECO:0000256" key="18">
    <source>
        <dbReference type="ARBA" id="ARBA00023320"/>
    </source>
</evidence>
<keyword evidence="7" id="KW-0053">Apoptosis</keyword>
<evidence type="ECO:0000256" key="16">
    <source>
        <dbReference type="ARBA" id="ARBA00023242"/>
    </source>
</evidence>